<gene>
    <name evidence="1" type="ORF">MNB_SM-4-219</name>
</gene>
<organism evidence="1">
    <name type="scientific">hydrothermal vent metagenome</name>
    <dbReference type="NCBI Taxonomy" id="652676"/>
    <lineage>
        <taxon>unclassified sequences</taxon>
        <taxon>metagenomes</taxon>
        <taxon>ecological metagenomes</taxon>
    </lineage>
</organism>
<protein>
    <submittedName>
        <fullName evidence="1">ATP phosphoribosyltransferase regulatory subunit, divergent variant</fullName>
        <ecNumber evidence="1">2.4.2.17</ecNumber>
    </submittedName>
</protein>
<reference evidence="1" key="1">
    <citation type="submission" date="2016-10" db="EMBL/GenBank/DDBJ databases">
        <authorList>
            <person name="de Groot N.N."/>
        </authorList>
    </citation>
    <scope>NUCLEOTIDE SEQUENCE</scope>
</reference>
<dbReference type="EMBL" id="FPHF01000033">
    <property type="protein sequence ID" value="SFV56360.1"/>
    <property type="molecule type" value="Genomic_DNA"/>
</dbReference>
<evidence type="ECO:0000313" key="1">
    <source>
        <dbReference type="EMBL" id="SFV56360.1"/>
    </source>
</evidence>
<sequence length="156" mass="18186">MLQSAIDIVKALEIKPLLQLSNIRIPQLISKELNIDLDDFKHINIQKLLDTKVSWLKDIIYLDKLEDIDAVIAVVPDIIKVELERIKELAQNIDYDNFVIAPLYYAKMLYYDELYFRMIEKNDVYARGGRYINDEVTSVGFALYTDKIIEKLEGSK</sequence>
<keyword evidence="1" id="KW-0328">Glycosyltransferase</keyword>
<dbReference type="InterPro" id="IPR045864">
    <property type="entry name" value="aa-tRNA-synth_II/BPL/LPL"/>
</dbReference>
<dbReference type="AlphaFoldDB" id="A0A1W1BS17"/>
<dbReference type="Gene3D" id="3.30.930.10">
    <property type="entry name" value="Bira Bifunctional Protein, Domain 2"/>
    <property type="match status" value="1"/>
</dbReference>
<name>A0A1W1BS17_9ZZZZ</name>
<accession>A0A1W1BS17</accession>
<dbReference type="EC" id="2.4.2.17" evidence="1"/>
<keyword evidence="1" id="KW-0808">Transferase</keyword>
<proteinExistence type="predicted"/>
<dbReference type="GO" id="GO:0003879">
    <property type="term" value="F:ATP phosphoribosyltransferase activity"/>
    <property type="evidence" value="ECO:0007669"/>
    <property type="project" value="UniProtKB-EC"/>
</dbReference>
<dbReference type="SUPFAM" id="SSF55681">
    <property type="entry name" value="Class II aaRS and biotin synthetases"/>
    <property type="match status" value="1"/>
</dbReference>